<gene>
    <name evidence="2" type="ORF">HGH92_13570</name>
</gene>
<dbReference type="RefSeq" id="WP_168871237.1">
    <property type="nucleotide sequence ID" value="NZ_JABAIA010000001.1"/>
</dbReference>
<keyword evidence="1" id="KW-0472">Membrane</keyword>
<keyword evidence="3" id="KW-1185">Reference proteome</keyword>
<evidence type="ECO:0008006" key="4">
    <source>
        <dbReference type="Google" id="ProtNLM"/>
    </source>
</evidence>
<dbReference type="Proteomes" id="UP000570474">
    <property type="component" value="Unassembled WGS sequence"/>
</dbReference>
<evidence type="ECO:0000313" key="3">
    <source>
        <dbReference type="Proteomes" id="UP000570474"/>
    </source>
</evidence>
<evidence type="ECO:0000313" key="2">
    <source>
        <dbReference type="EMBL" id="NLR65342.1"/>
    </source>
</evidence>
<comment type="caution">
    <text evidence="2">The sequence shown here is derived from an EMBL/GenBank/DDBJ whole genome shotgun (WGS) entry which is preliminary data.</text>
</comment>
<keyword evidence="1" id="KW-1133">Transmembrane helix</keyword>
<dbReference type="AlphaFoldDB" id="A0A847RQZ8"/>
<organism evidence="2 3">
    <name type="scientific">Chitinophaga varians</name>
    <dbReference type="NCBI Taxonomy" id="2202339"/>
    <lineage>
        <taxon>Bacteria</taxon>
        <taxon>Pseudomonadati</taxon>
        <taxon>Bacteroidota</taxon>
        <taxon>Chitinophagia</taxon>
        <taxon>Chitinophagales</taxon>
        <taxon>Chitinophagaceae</taxon>
        <taxon>Chitinophaga</taxon>
    </lineage>
</organism>
<sequence length="323" mass="37610">MKGFWSYFWVVYMLFFAIPFPMLIYYNTREGLTDTNPWLAITWLLLSLILWGILVLRWFRNWILLPFKMKRNIGYLLREGEKREARIVDSKDGKHLNGDMIMKKMTLSLRNFVGTEITENLELADSRPGEMRYEKGRIIHLMIDKSLKLRPYLIVDTTQAGVKAGRMALLVLLWLGLVGAIVWYYYFSYNMESNGYGWRFMKVYHPLVLCPLILFVSRWGLGMLLKLFSGGDPDTLLHIKYYGVQTMAEVVSATQTGTYINEQPQVKFELRYQDTYGKTYTATLKKIVSLIDLGMVRQETVSIFYLKDKPSEVAFADDLAGLN</sequence>
<evidence type="ECO:0000256" key="1">
    <source>
        <dbReference type="SAM" id="Phobius"/>
    </source>
</evidence>
<keyword evidence="1" id="KW-0812">Transmembrane</keyword>
<dbReference type="EMBL" id="JABAIA010000001">
    <property type="protein sequence ID" value="NLR65342.1"/>
    <property type="molecule type" value="Genomic_DNA"/>
</dbReference>
<feature type="transmembrane region" description="Helical" evidence="1">
    <location>
        <begin position="203"/>
        <end position="221"/>
    </location>
</feature>
<name>A0A847RQZ8_9BACT</name>
<feature type="transmembrane region" description="Helical" evidence="1">
    <location>
        <begin position="7"/>
        <end position="26"/>
    </location>
</feature>
<feature type="transmembrane region" description="Helical" evidence="1">
    <location>
        <begin position="38"/>
        <end position="59"/>
    </location>
</feature>
<proteinExistence type="predicted"/>
<feature type="transmembrane region" description="Helical" evidence="1">
    <location>
        <begin position="167"/>
        <end position="187"/>
    </location>
</feature>
<accession>A0A847RQZ8</accession>
<reference evidence="2 3" key="1">
    <citation type="submission" date="2020-04" db="EMBL/GenBank/DDBJ databases">
        <authorList>
            <person name="Yin C."/>
        </authorList>
    </citation>
    <scope>NUCLEOTIDE SEQUENCE [LARGE SCALE GENOMIC DNA]</scope>
    <source>
        <strain evidence="2 3">Ae27</strain>
    </source>
</reference>
<protein>
    <recommendedName>
        <fullName evidence="4">DUF3592 domain-containing protein</fullName>
    </recommendedName>
</protein>